<dbReference type="CDD" id="cd02874">
    <property type="entry name" value="GH18_CFLE_spore_hydrolase"/>
    <property type="match status" value="1"/>
</dbReference>
<dbReference type="Gene3D" id="3.10.350.10">
    <property type="entry name" value="LysM domain"/>
    <property type="match status" value="1"/>
</dbReference>
<dbReference type="InterPro" id="IPR017853">
    <property type="entry name" value="GH"/>
</dbReference>
<accession>A0A3E3I0W9</accession>
<dbReference type="InterPro" id="IPR018392">
    <property type="entry name" value="LysM"/>
</dbReference>
<dbReference type="GO" id="GO:0008061">
    <property type="term" value="F:chitin binding"/>
    <property type="evidence" value="ECO:0007669"/>
    <property type="project" value="InterPro"/>
</dbReference>
<dbReference type="SUPFAM" id="SSF51445">
    <property type="entry name" value="(Trans)glycosidases"/>
    <property type="match status" value="1"/>
</dbReference>
<dbReference type="SUPFAM" id="SSF54106">
    <property type="entry name" value="LysM domain"/>
    <property type="match status" value="1"/>
</dbReference>
<reference evidence="5" key="1">
    <citation type="submission" date="2018-08" db="EMBL/GenBank/DDBJ databases">
        <title>A genome reference for cultivated species of the human gut microbiota.</title>
        <authorList>
            <person name="Zou Y."/>
            <person name="Xue W."/>
            <person name="Luo G."/>
        </authorList>
    </citation>
    <scope>NUCLEOTIDE SEQUENCE [LARGE SCALE GENOMIC DNA]</scope>
    <source>
        <strain evidence="5">TF05-5AC</strain>
    </source>
</reference>
<sequence length="383" mass="42934">MQIYVVKQGDTVDTIAGEYGVSVEDIIYDNQIPYPYRLAVGMALLLRITGEEGAGLYDAYVNGYAYPFISNYVLNQTLPYLSSLSIFSYGFTTEGNLIPPAIDESFMIQAALLEDVAPILTLTPFGADGMFNNYLISVLVNNQPVRDTLIAQLLFTMEQKGYQGVDIDFEYILPEDRDAFTAFVAETRAAANAEGYTLSVALAPKISDTQTGLLYEGKDYEGLGRAADSVLLMTYEWGYTYGPPMAVAPLNKVIEVVEYAITKIPPEKIDLGIPNYGYDWTLPYIRGESKADTIGNIEAVQIAIENNAEILFDSTAMSPWFRYTRDGVEHEVWFEDVRSLREKFRLVKSYGLRGMGYWQIMQLFRANWLLLADTFSIQKRPAG</sequence>
<comment type="caution">
    <text evidence="5">The sequence shown here is derived from an EMBL/GenBank/DDBJ whole genome shotgun (WGS) entry which is preliminary data.</text>
</comment>
<dbReference type="PROSITE" id="PS51910">
    <property type="entry name" value="GH18_2"/>
    <property type="match status" value="1"/>
</dbReference>
<dbReference type="SMART" id="SM00257">
    <property type="entry name" value="LysM"/>
    <property type="match status" value="1"/>
</dbReference>
<dbReference type="SMART" id="SM00636">
    <property type="entry name" value="Glyco_18"/>
    <property type="match status" value="1"/>
</dbReference>
<feature type="domain" description="GH18" evidence="4">
    <location>
        <begin position="60"/>
        <end position="383"/>
    </location>
</feature>
<dbReference type="PANTHER" id="PTHR46066:SF2">
    <property type="entry name" value="CHITINASE DOMAIN-CONTAINING PROTEIN 1"/>
    <property type="match status" value="1"/>
</dbReference>
<dbReference type="GO" id="GO:0005975">
    <property type="term" value="P:carbohydrate metabolic process"/>
    <property type="evidence" value="ECO:0007669"/>
    <property type="project" value="InterPro"/>
</dbReference>
<evidence type="ECO:0000256" key="2">
    <source>
        <dbReference type="ARBA" id="ARBA00023295"/>
    </source>
</evidence>
<dbReference type="Gene3D" id="3.20.20.80">
    <property type="entry name" value="Glycosidases"/>
    <property type="match status" value="1"/>
</dbReference>
<dbReference type="EMBL" id="QVLV01000013">
    <property type="protein sequence ID" value="RGE57924.1"/>
    <property type="molecule type" value="Genomic_DNA"/>
</dbReference>
<dbReference type="RefSeq" id="WP_117545099.1">
    <property type="nucleotide sequence ID" value="NZ_JBKVLI010000015.1"/>
</dbReference>
<dbReference type="InterPro" id="IPR001223">
    <property type="entry name" value="Glyco_hydro18_cat"/>
</dbReference>
<name>A0A3E3I0W9_9FIRM</name>
<dbReference type="InterPro" id="IPR041704">
    <property type="entry name" value="CFLE_GH18"/>
</dbReference>
<feature type="domain" description="LysM" evidence="3">
    <location>
        <begin position="2"/>
        <end position="46"/>
    </location>
</feature>
<dbReference type="PROSITE" id="PS51782">
    <property type="entry name" value="LYSM"/>
    <property type="match status" value="1"/>
</dbReference>
<dbReference type="Gene3D" id="3.10.50.10">
    <property type="match status" value="1"/>
</dbReference>
<evidence type="ECO:0000259" key="4">
    <source>
        <dbReference type="PROSITE" id="PS51910"/>
    </source>
</evidence>
<dbReference type="InterPro" id="IPR029070">
    <property type="entry name" value="Chitinase_insertion_sf"/>
</dbReference>
<keyword evidence="2" id="KW-0326">Glycosidase</keyword>
<dbReference type="Pfam" id="PF01476">
    <property type="entry name" value="LysM"/>
    <property type="match status" value="1"/>
</dbReference>
<dbReference type="CDD" id="cd00118">
    <property type="entry name" value="LysM"/>
    <property type="match status" value="1"/>
</dbReference>
<dbReference type="PANTHER" id="PTHR46066">
    <property type="entry name" value="CHITINASE DOMAIN-CONTAINING PROTEIN 1 FAMILY MEMBER"/>
    <property type="match status" value="1"/>
</dbReference>
<keyword evidence="6" id="KW-1185">Reference proteome</keyword>
<protein>
    <submittedName>
        <fullName evidence="5">LysM peptidoglycan-binding domain-containing protein</fullName>
    </submittedName>
</protein>
<dbReference type="GO" id="GO:0012505">
    <property type="term" value="C:endomembrane system"/>
    <property type="evidence" value="ECO:0007669"/>
    <property type="project" value="TreeGrafter"/>
</dbReference>
<dbReference type="GO" id="GO:0016798">
    <property type="term" value="F:hydrolase activity, acting on glycosyl bonds"/>
    <property type="evidence" value="ECO:0007669"/>
    <property type="project" value="UniProtKB-KW"/>
</dbReference>
<gene>
    <name evidence="5" type="ORF">DXC51_18125</name>
</gene>
<dbReference type="InterPro" id="IPR011583">
    <property type="entry name" value="Chitinase_II/V-like_cat"/>
</dbReference>
<dbReference type="Pfam" id="PF00704">
    <property type="entry name" value="Glyco_hydro_18"/>
    <property type="match status" value="1"/>
</dbReference>
<dbReference type="GeneID" id="97988737"/>
<dbReference type="InterPro" id="IPR036779">
    <property type="entry name" value="LysM_dom_sf"/>
</dbReference>
<organism evidence="5 6">
    <name type="scientific">Eisenbergiella massiliensis</name>
    <dbReference type="NCBI Taxonomy" id="1720294"/>
    <lineage>
        <taxon>Bacteria</taxon>
        <taxon>Bacillati</taxon>
        <taxon>Bacillota</taxon>
        <taxon>Clostridia</taxon>
        <taxon>Lachnospirales</taxon>
        <taxon>Lachnospiraceae</taxon>
        <taxon>Eisenbergiella</taxon>
    </lineage>
</organism>
<evidence type="ECO:0000313" key="5">
    <source>
        <dbReference type="EMBL" id="RGE57924.1"/>
    </source>
</evidence>
<evidence type="ECO:0000259" key="3">
    <source>
        <dbReference type="PROSITE" id="PS51782"/>
    </source>
</evidence>
<keyword evidence="1" id="KW-0378">Hydrolase</keyword>
<evidence type="ECO:0000313" key="6">
    <source>
        <dbReference type="Proteomes" id="UP000260812"/>
    </source>
</evidence>
<proteinExistence type="predicted"/>
<evidence type="ECO:0000256" key="1">
    <source>
        <dbReference type="ARBA" id="ARBA00022801"/>
    </source>
</evidence>
<dbReference type="AlphaFoldDB" id="A0A3E3I0W9"/>
<dbReference type="Proteomes" id="UP000260812">
    <property type="component" value="Unassembled WGS sequence"/>
</dbReference>
<dbReference type="GO" id="GO:0070492">
    <property type="term" value="F:oligosaccharide binding"/>
    <property type="evidence" value="ECO:0007669"/>
    <property type="project" value="TreeGrafter"/>
</dbReference>